<accession>A0A075AI55</accession>
<evidence type="ECO:0000313" key="2">
    <source>
        <dbReference type="Proteomes" id="UP000054324"/>
    </source>
</evidence>
<keyword evidence="2" id="KW-1185">Reference proteome</keyword>
<evidence type="ECO:0000313" key="1">
    <source>
        <dbReference type="EMBL" id="KER31044.1"/>
    </source>
</evidence>
<dbReference type="EMBL" id="KL596651">
    <property type="protein sequence ID" value="KER31044.1"/>
    <property type="molecule type" value="Genomic_DNA"/>
</dbReference>
<dbReference type="Proteomes" id="UP000054324">
    <property type="component" value="Unassembled WGS sequence"/>
</dbReference>
<dbReference type="CTD" id="20316797"/>
<proteinExistence type="predicted"/>
<dbReference type="GeneID" id="20316797"/>
<dbReference type="AlphaFoldDB" id="A0A075AI55"/>
<organism evidence="1 2">
    <name type="scientific">Opisthorchis viverrini</name>
    <name type="common">Southeast Asian liver fluke</name>
    <dbReference type="NCBI Taxonomy" id="6198"/>
    <lineage>
        <taxon>Eukaryota</taxon>
        <taxon>Metazoa</taxon>
        <taxon>Spiralia</taxon>
        <taxon>Lophotrochozoa</taxon>
        <taxon>Platyhelminthes</taxon>
        <taxon>Trematoda</taxon>
        <taxon>Digenea</taxon>
        <taxon>Opisthorchiida</taxon>
        <taxon>Opisthorchiata</taxon>
        <taxon>Opisthorchiidae</taxon>
        <taxon>Opisthorchis</taxon>
    </lineage>
</organism>
<gene>
    <name evidence="1" type="ORF">T265_02609</name>
</gene>
<reference evidence="1 2" key="1">
    <citation type="submission" date="2013-11" db="EMBL/GenBank/DDBJ databases">
        <title>Opisthorchis viverrini - life in the bile duct.</title>
        <authorList>
            <person name="Young N.D."/>
            <person name="Nagarajan N."/>
            <person name="Lin S.J."/>
            <person name="Korhonen P.K."/>
            <person name="Jex A.R."/>
            <person name="Hall R.S."/>
            <person name="Safavi-Hemami H."/>
            <person name="Kaewkong W."/>
            <person name="Bertrand D."/>
            <person name="Gao S."/>
            <person name="Seet Q."/>
            <person name="Wongkham S."/>
            <person name="Teh B.T."/>
            <person name="Wongkham C."/>
            <person name="Intapan P.M."/>
            <person name="Maleewong W."/>
            <person name="Yang X."/>
            <person name="Hu M."/>
            <person name="Wang Z."/>
            <person name="Hofmann A."/>
            <person name="Sternberg P.W."/>
            <person name="Tan P."/>
            <person name="Wang J."/>
            <person name="Gasser R.B."/>
        </authorList>
    </citation>
    <scope>NUCLEOTIDE SEQUENCE [LARGE SCALE GENOMIC DNA]</scope>
</reference>
<dbReference type="RefSeq" id="XP_009165171.1">
    <property type="nucleotide sequence ID" value="XM_009166907.1"/>
</dbReference>
<dbReference type="KEGG" id="ovi:T265_02609"/>
<name>A0A075AI55_OPIVI</name>
<protein>
    <submittedName>
        <fullName evidence="1">Uncharacterized protein</fullName>
    </submittedName>
</protein>
<sequence length="210" mass="23833">MSEQLQRHMVIALSFNRINVKVIFDCLKWIKQAWVSAPTGLLVRRMANSLRAVLSVTTTDGILPCLAAGNKIPQEYEQGTLSLEKSTKQTKGLRKLLMHQDSTLSSESASTRQENSVKFFPTADSVLTTRIDSVIECASTMFGMRWLIEFIIDSMTFVFNTDASLPYNHDSFESLIVKRRIKLLRERTYCLLQSFRGAYTSGRMGNFSEN</sequence>